<keyword evidence="7" id="KW-1185">Reference proteome</keyword>
<reference evidence="6 8" key="2">
    <citation type="submission" date="2018-06" db="EMBL/GenBank/DDBJ databases">
        <authorList>
            <consortium name="Pathogen Informatics"/>
            <person name="Doyle S."/>
        </authorList>
    </citation>
    <scope>NUCLEOTIDE SEQUENCE [LARGE SCALE GENOMIC DNA]</scope>
    <source>
        <strain evidence="6 8">NCTC12388</strain>
    </source>
</reference>
<dbReference type="EMBL" id="UGOB01000001">
    <property type="protein sequence ID" value="STX42240.1"/>
    <property type="molecule type" value="Genomic_DNA"/>
</dbReference>
<accession>A0A378JC91</accession>
<dbReference type="InterPro" id="IPR004843">
    <property type="entry name" value="Calcineurin-like_PHP"/>
</dbReference>
<evidence type="ECO:0000313" key="6">
    <source>
        <dbReference type="EMBL" id="STX42240.1"/>
    </source>
</evidence>
<dbReference type="GO" id="GO:0004527">
    <property type="term" value="F:exonuclease activity"/>
    <property type="evidence" value="ECO:0007669"/>
    <property type="project" value="UniProtKB-KW"/>
</dbReference>
<evidence type="ECO:0000256" key="1">
    <source>
        <dbReference type="ARBA" id="ARBA00022722"/>
    </source>
</evidence>
<dbReference type="EMBL" id="LNYE01000029">
    <property type="protein sequence ID" value="KTD05852.1"/>
    <property type="molecule type" value="Genomic_DNA"/>
</dbReference>
<dbReference type="InterPro" id="IPR029052">
    <property type="entry name" value="Metallo-depent_PP-like"/>
</dbReference>
<organism evidence="6 8">
    <name type="scientific">Legionella gratiana</name>
    <dbReference type="NCBI Taxonomy" id="45066"/>
    <lineage>
        <taxon>Bacteria</taxon>
        <taxon>Pseudomonadati</taxon>
        <taxon>Pseudomonadota</taxon>
        <taxon>Gammaproteobacteria</taxon>
        <taxon>Legionellales</taxon>
        <taxon>Legionellaceae</taxon>
        <taxon>Legionella</taxon>
    </lineage>
</organism>
<dbReference type="Proteomes" id="UP000254476">
    <property type="component" value="Unassembled WGS sequence"/>
</dbReference>
<dbReference type="Proteomes" id="UP000054691">
    <property type="component" value="Unassembled WGS sequence"/>
</dbReference>
<dbReference type="Gene3D" id="3.60.21.10">
    <property type="match status" value="1"/>
</dbReference>
<proteinExistence type="predicted"/>
<dbReference type="OrthoDB" id="9773856at2"/>
<name>A0A378JC91_9GAMM</name>
<sequence length="387" mass="44238">MNRITDKTNNMKISFIHTADWQIGKQFSNIKGDIAAFLRESRFDVIKTLANLANQHKADAILVAGDVFDANEVSDTTIRKTLNTMKEYKGPWILLPGNHDPTLAQSVWTRMKDLPEKTENIILALNPEPILIANDKLHILPAPLKLRHEYRDLTEWYDGYQAPSPAFKVGLAHGSIEGFLPESAEVHNMISFQRTETAGLDYLALGDWHGQLKVSAKAWYAGTPEQDRFHDNEPGKALLVTLDKKETVPKVESLNTGKYQWHRTNFSLFEKNDIDVLDDYFKKFNPTENQVISLSLEGNLSLENRQQLEQFLDGWKAKFAMLEANDQNLKLSPSEEDLQDFHSIGFLSNILEKLLAIRDNNSHEQHPYAERAIQMLWQELQSNKKAN</sequence>
<evidence type="ECO:0000256" key="3">
    <source>
        <dbReference type="ARBA" id="ARBA00022839"/>
    </source>
</evidence>
<keyword evidence="2" id="KW-0378">Hydrolase</keyword>
<dbReference type="PANTHER" id="PTHR30337:SF0">
    <property type="entry name" value="NUCLEASE SBCCD SUBUNIT D"/>
    <property type="match status" value="1"/>
</dbReference>
<dbReference type="InterPro" id="IPR050535">
    <property type="entry name" value="DNA_Repair-Maintenance_Comp"/>
</dbReference>
<evidence type="ECO:0000313" key="8">
    <source>
        <dbReference type="Proteomes" id="UP000254476"/>
    </source>
</evidence>
<feature type="domain" description="Calcineurin-like phosphoesterase" evidence="4">
    <location>
        <begin position="14"/>
        <end position="207"/>
    </location>
</feature>
<keyword evidence="1" id="KW-0540">Nuclease</keyword>
<dbReference type="STRING" id="45066.Lgra_2629"/>
<evidence type="ECO:0000313" key="7">
    <source>
        <dbReference type="Proteomes" id="UP000054691"/>
    </source>
</evidence>
<dbReference type="InterPro" id="IPR014577">
    <property type="entry name" value="UCP033093_metalloPase"/>
</dbReference>
<dbReference type="PANTHER" id="PTHR30337">
    <property type="entry name" value="COMPONENT OF ATP-DEPENDENT DSDNA EXONUCLEASE"/>
    <property type="match status" value="1"/>
</dbReference>
<evidence type="ECO:0000259" key="4">
    <source>
        <dbReference type="Pfam" id="PF00149"/>
    </source>
</evidence>
<protein>
    <submittedName>
        <fullName evidence="6">Metallophosphoesterase</fullName>
    </submittedName>
</protein>
<dbReference type="SUPFAM" id="SSF56300">
    <property type="entry name" value="Metallo-dependent phosphatases"/>
    <property type="match status" value="1"/>
</dbReference>
<evidence type="ECO:0000256" key="2">
    <source>
        <dbReference type="ARBA" id="ARBA00022801"/>
    </source>
</evidence>
<dbReference type="Pfam" id="PF00149">
    <property type="entry name" value="Metallophos"/>
    <property type="match status" value="1"/>
</dbReference>
<dbReference type="RefSeq" id="WP_058499739.1">
    <property type="nucleotide sequence ID" value="NZ_CAAAHW010000002.1"/>
</dbReference>
<reference evidence="5 7" key="1">
    <citation type="submission" date="2015-11" db="EMBL/GenBank/DDBJ databases">
        <title>Genomic analysis of 38 Legionella species identifies large and diverse effector repertoires.</title>
        <authorList>
            <person name="Burstein D."/>
            <person name="Amaro F."/>
            <person name="Zusman T."/>
            <person name="Lifshitz Z."/>
            <person name="Cohen O."/>
            <person name="Gilbert J.A."/>
            <person name="Pupko T."/>
            <person name="Shuman H.A."/>
            <person name="Segal G."/>
        </authorList>
    </citation>
    <scope>NUCLEOTIDE SEQUENCE [LARGE SCALE GENOMIC DNA]</scope>
    <source>
        <strain evidence="5 7">Lyon 8420412</strain>
    </source>
</reference>
<keyword evidence="3" id="KW-0269">Exonuclease</keyword>
<gene>
    <name evidence="5" type="ORF">Lgra_2629</name>
    <name evidence="6" type="ORF">NCTC12388_00582</name>
</gene>
<dbReference type="PIRSF" id="PIRSF033093">
    <property type="entry name" value="UCP_ML1119"/>
    <property type="match status" value="1"/>
</dbReference>
<dbReference type="InterPro" id="IPR041796">
    <property type="entry name" value="Mre11_N"/>
</dbReference>
<evidence type="ECO:0000313" key="5">
    <source>
        <dbReference type="EMBL" id="KTD05852.1"/>
    </source>
</evidence>
<dbReference type="CDD" id="cd00840">
    <property type="entry name" value="MPP_Mre11_N"/>
    <property type="match status" value="1"/>
</dbReference>
<dbReference type="AlphaFoldDB" id="A0A378JC91"/>